<protein>
    <submittedName>
        <fullName evidence="2">Uncharacterized protein</fullName>
    </submittedName>
</protein>
<accession>A0A915JNS0</accession>
<proteinExistence type="predicted"/>
<reference evidence="2" key="1">
    <citation type="submission" date="2022-11" db="UniProtKB">
        <authorList>
            <consortium name="WormBaseParasite"/>
        </authorList>
    </citation>
    <scope>IDENTIFICATION</scope>
</reference>
<dbReference type="Proteomes" id="UP000887565">
    <property type="component" value="Unplaced"/>
</dbReference>
<keyword evidence="1" id="KW-1185">Reference proteome</keyword>
<dbReference type="WBParaSite" id="nRc.2.0.1.t27591-RA">
    <property type="protein sequence ID" value="nRc.2.0.1.t27591-RA"/>
    <property type="gene ID" value="nRc.2.0.1.g27591"/>
</dbReference>
<organism evidence="1 2">
    <name type="scientific">Romanomermis culicivorax</name>
    <name type="common">Nematode worm</name>
    <dbReference type="NCBI Taxonomy" id="13658"/>
    <lineage>
        <taxon>Eukaryota</taxon>
        <taxon>Metazoa</taxon>
        <taxon>Ecdysozoa</taxon>
        <taxon>Nematoda</taxon>
        <taxon>Enoplea</taxon>
        <taxon>Dorylaimia</taxon>
        <taxon>Mermithida</taxon>
        <taxon>Mermithoidea</taxon>
        <taxon>Mermithidae</taxon>
        <taxon>Romanomermis</taxon>
    </lineage>
</organism>
<name>A0A915JNS0_ROMCU</name>
<evidence type="ECO:0000313" key="1">
    <source>
        <dbReference type="Proteomes" id="UP000887565"/>
    </source>
</evidence>
<evidence type="ECO:0000313" key="2">
    <source>
        <dbReference type="WBParaSite" id="nRc.2.0.1.t27591-RA"/>
    </source>
</evidence>
<sequence>MEMMITLLSSVVHWANWVKIRLFVANATARGACPQLHISVKQLQFTSMGVTERNKISNCR</sequence>
<dbReference type="AlphaFoldDB" id="A0A915JNS0"/>